<evidence type="ECO:0000256" key="2">
    <source>
        <dbReference type="ARBA" id="ARBA00022598"/>
    </source>
</evidence>
<dbReference type="Pfam" id="PF01139">
    <property type="entry name" value="RtcB"/>
    <property type="match status" value="1"/>
</dbReference>
<evidence type="ECO:0000256" key="8">
    <source>
        <dbReference type="ARBA" id="ARBA00047746"/>
    </source>
</evidence>
<feature type="binding site" evidence="10">
    <location>
        <position position="309"/>
    </location>
    <ligand>
        <name>GMP</name>
        <dbReference type="ChEBI" id="CHEBI:58115"/>
    </ligand>
</feature>
<dbReference type="GO" id="GO:0006281">
    <property type="term" value="P:DNA repair"/>
    <property type="evidence" value="ECO:0007669"/>
    <property type="project" value="TreeGrafter"/>
</dbReference>
<dbReference type="GO" id="GO:0005525">
    <property type="term" value="F:GTP binding"/>
    <property type="evidence" value="ECO:0007669"/>
    <property type="project" value="UniProtKB-KW"/>
</dbReference>
<evidence type="ECO:0000256" key="1">
    <source>
        <dbReference type="ARBA" id="ARBA00012726"/>
    </source>
</evidence>
<comment type="caution">
    <text evidence="12">The sequence shown here is derived from an EMBL/GenBank/DDBJ whole genome shotgun (WGS) entry which is preliminary data.</text>
</comment>
<evidence type="ECO:0000256" key="3">
    <source>
        <dbReference type="ARBA" id="ARBA00022723"/>
    </source>
</evidence>
<keyword evidence="4 10" id="KW-0547">Nucleotide-binding</keyword>
<evidence type="ECO:0000256" key="11">
    <source>
        <dbReference type="PIRSR" id="PIRSR601233-3"/>
    </source>
</evidence>
<feature type="binding site" evidence="11">
    <location>
        <position position="76"/>
    </location>
    <ligand>
        <name>Mn(2+)</name>
        <dbReference type="ChEBI" id="CHEBI:29035"/>
        <label>1</label>
    </ligand>
</feature>
<feature type="binding site" evidence="11">
    <location>
        <position position="179"/>
    </location>
    <ligand>
        <name>Mn(2+)</name>
        <dbReference type="ChEBI" id="CHEBI:29035"/>
        <label>2</label>
    </ligand>
</feature>
<gene>
    <name evidence="12" type="primary">rtcB</name>
    <name evidence="12" type="ORF">GLIP_4013</name>
</gene>
<organism evidence="12 13">
    <name type="scientific">Aliiglaciecola lipolytica E3</name>
    <dbReference type="NCBI Taxonomy" id="1127673"/>
    <lineage>
        <taxon>Bacteria</taxon>
        <taxon>Pseudomonadati</taxon>
        <taxon>Pseudomonadota</taxon>
        <taxon>Gammaproteobacteria</taxon>
        <taxon>Alteromonadales</taxon>
        <taxon>Alteromonadaceae</taxon>
        <taxon>Aliiglaciecola</taxon>
    </lineage>
</organism>
<name>K6X7L8_9ALTE</name>
<dbReference type="OrthoDB" id="9802323at2"/>
<dbReference type="InterPro" id="IPR052915">
    <property type="entry name" value="RtcB-like"/>
</dbReference>
<feature type="binding site" evidence="10">
    <location>
        <begin position="270"/>
        <end position="271"/>
    </location>
    <ligand>
        <name>GMP</name>
        <dbReference type="ChEBI" id="CHEBI:58115"/>
    </ligand>
</feature>
<feature type="binding site" evidence="10">
    <location>
        <begin position="302"/>
        <end position="305"/>
    </location>
    <ligand>
        <name>GMP</name>
        <dbReference type="ChEBI" id="CHEBI:58115"/>
    </ligand>
</feature>
<comment type="cofactor">
    <cofactor evidence="11">
        <name>Mn(2+)</name>
        <dbReference type="ChEBI" id="CHEBI:29035"/>
    </cofactor>
    <text evidence="11">Binds 2 manganese ions per subunit.</text>
</comment>
<evidence type="ECO:0000313" key="12">
    <source>
        <dbReference type="EMBL" id="GAC16624.1"/>
    </source>
</evidence>
<dbReference type="SUPFAM" id="SSF103365">
    <property type="entry name" value="Hypothetical protein PH1602"/>
    <property type="match status" value="1"/>
</dbReference>
<dbReference type="eggNOG" id="COG1690">
    <property type="taxonomic scope" value="Bacteria"/>
</dbReference>
<dbReference type="Gene3D" id="3.90.1860.10">
    <property type="entry name" value="tRNA-splicing ligase RtcB"/>
    <property type="match status" value="1"/>
</dbReference>
<evidence type="ECO:0000256" key="9">
    <source>
        <dbReference type="PIRSR" id="PIRSR601233-1"/>
    </source>
</evidence>
<keyword evidence="13" id="KW-1185">Reference proteome</keyword>
<evidence type="ECO:0000313" key="13">
    <source>
        <dbReference type="Proteomes" id="UP000006334"/>
    </source>
</evidence>
<dbReference type="EMBL" id="BAEN01000076">
    <property type="protein sequence ID" value="GAC16624.1"/>
    <property type="molecule type" value="Genomic_DNA"/>
</dbReference>
<feature type="active site" description="GMP-histidine intermediate" evidence="9">
    <location>
        <position position="326"/>
    </location>
</feature>
<evidence type="ECO:0000256" key="6">
    <source>
        <dbReference type="ARBA" id="ARBA00023134"/>
    </source>
</evidence>
<dbReference type="GO" id="GO:0170057">
    <property type="term" value="F:RNA ligase (GTP) activity"/>
    <property type="evidence" value="ECO:0007669"/>
    <property type="project" value="UniProtKB-EC"/>
</dbReference>
<proteinExistence type="predicted"/>
<feature type="binding site" evidence="11">
    <location>
        <position position="162"/>
    </location>
    <ligand>
        <name>Mn(2+)</name>
        <dbReference type="ChEBI" id="CHEBI:29035"/>
        <label>1</label>
    </ligand>
</feature>
<evidence type="ECO:0000256" key="7">
    <source>
        <dbReference type="ARBA" id="ARBA00023211"/>
    </source>
</evidence>
<feature type="binding site" evidence="10">
    <location>
        <begin position="326"/>
        <end position="329"/>
    </location>
    <ligand>
        <name>GMP</name>
        <dbReference type="ChEBI" id="CHEBI:58115"/>
    </ligand>
</feature>
<dbReference type="InterPro" id="IPR036025">
    <property type="entry name" value="RtcB-like_sf"/>
</dbReference>
<comment type="catalytic activity">
    <reaction evidence="8">
        <text>a 3'-end 3'-phospho-ribonucleotide-RNA + a 5'-end dephospho-ribonucleoside-RNA + GTP = a ribonucleotidyl-ribonucleotide-RNA + GMP + diphosphate</text>
        <dbReference type="Rhea" id="RHEA:68076"/>
        <dbReference type="Rhea" id="RHEA-COMP:10463"/>
        <dbReference type="Rhea" id="RHEA-COMP:13936"/>
        <dbReference type="Rhea" id="RHEA-COMP:17355"/>
        <dbReference type="ChEBI" id="CHEBI:33019"/>
        <dbReference type="ChEBI" id="CHEBI:37565"/>
        <dbReference type="ChEBI" id="CHEBI:58115"/>
        <dbReference type="ChEBI" id="CHEBI:83062"/>
        <dbReference type="ChEBI" id="CHEBI:138284"/>
        <dbReference type="ChEBI" id="CHEBI:173118"/>
        <dbReference type="EC" id="6.5.1.8"/>
    </reaction>
</comment>
<dbReference type="GO" id="GO:0006396">
    <property type="term" value="P:RNA processing"/>
    <property type="evidence" value="ECO:0007669"/>
    <property type="project" value="InterPro"/>
</dbReference>
<protein>
    <recommendedName>
        <fullName evidence="1">3'-phosphate/5'-hydroxy nucleic acid ligase</fullName>
        <ecNumber evidence="1">6.5.1.8</ecNumber>
    </recommendedName>
</protein>
<dbReference type="GO" id="GO:0003909">
    <property type="term" value="F:DNA ligase activity"/>
    <property type="evidence" value="ECO:0007669"/>
    <property type="project" value="TreeGrafter"/>
</dbReference>
<dbReference type="AlphaFoldDB" id="K6X7L8"/>
<keyword evidence="2 12" id="KW-0436">Ligase</keyword>
<keyword evidence="3 11" id="KW-0479">Metal-binding</keyword>
<keyword evidence="5" id="KW-0692">RNA repair</keyword>
<evidence type="ECO:0000256" key="4">
    <source>
        <dbReference type="ARBA" id="ARBA00022741"/>
    </source>
</evidence>
<dbReference type="InterPro" id="IPR001233">
    <property type="entry name" value="RtcB"/>
</dbReference>
<dbReference type="PANTHER" id="PTHR43749">
    <property type="entry name" value="RNA-SPLICING LIGASE RTCB"/>
    <property type="match status" value="1"/>
</dbReference>
<reference evidence="12 13" key="1">
    <citation type="journal article" date="2017" name="Antonie Van Leeuwenhoek">
        <title>Rhizobium rhizosphaerae sp. nov., a novel species isolated from rice rhizosphere.</title>
        <authorList>
            <person name="Zhao J.J."/>
            <person name="Zhang J."/>
            <person name="Zhang R.J."/>
            <person name="Zhang C.W."/>
            <person name="Yin H.Q."/>
            <person name="Zhang X.X."/>
        </authorList>
    </citation>
    <scope>NUCLEOTIDE SEQUENCE [LARGE SCALE GENOMIC DNA]</scope>
    <source>
        <strain evidence="12 13">E3</strain>
    </source>
</reference>
<keyword evidence="6 10" id="KW-0342">GTP-binding</keyword>
<dbReference type="PANTHER" id="PTHR43749:SF2">
    <property type="entry name" value="RNA-SPLICING LIGASE RTCB"/>
    <property type="match status" value="1"/>
</dbReference>
<evidence type="ECO:0000256" key="10">
    <source>
        <dbReference type="PIRSR" id="PIRSR601233-2"/>
    </source>
</evidence>
<dbReference type="Proteomes" id="UP000006334">
    <property type="component" value="Unassembled WGS sequence"/>
</dbReference>
<dbReference type="EC" id="6.5.1.8" evidence="1"/>
<feature type="binding site" evidence="10">
    <location>
        <begin position="161"/>
        <end position="165"/>
    </location>
    <ligand>
        <name>GMP</name>
        <dbReference type="ChEBI" id="CHEBI:58115"/>
    </ligand>
</feature>
<sequence>MPVVTLLSAKDNQKPVKIWTDEVEHEALAQMRRVASLPFIFKHVAGMPDIHLGVGATVGSVIATTDAIIPSAVGVDIGCGMNAVRLSLKASELPDNLLQIRQDIERTVPLGAGGHHKYEQLQGGSAMAMNLDKILAKHPQISRHGSAKKFANQLGTLGSGNHFIEICIDENDDVWVMLHSGSRGIGNMIGQYFIRLARKEMEIHQINLPDKDLGYLKEGTQYFNDYVEAVAWAQDYALLNREHMMKAVLRSLTFRLKPFTVTKEAINCHHNFVEKELHDGHSVWVTRKGAIRARESELGIIPGSMGAKSYIIKGKGNPESFCSCAHGAGRKMSRTKAKKTFTVDDLTAQTKGIECRKDEGVIDEIPSAYKSIDKVMEMQSDLVEVVHTLSQVVNVKG</sequence>
<dbReference type="RefSeq" id="WP_008846426.1">
    <property type="nucleotide sequence ID" value="NZ_BAEN01000076.1"/>
</dbReference>
<dbReference type="STRING" id="1127673.GLIP_4013"/>
<feature type="binding site" evidence="11">
    <location>
        <position position="270"/>
    </location>
    <ligand>
        <name>Mn(2+)</name>
        <dbReference type="ChEBI" id="CHEBI:29035"/>
        <label>2</label>
    </ligand>
</feature>
<dbReference type="GO" id="GO:0042245">
    <property type="term" value="P:RNA repair"/>
    <property type="evidence" value="ECO:0007669"/>
    <property type="project" value="UniProtKB-KW"/>
</dbReference>
<dbReference type="GO" id="GO:0030145">
    <property type="term" value="F:manganese ion binding"/>
    <property type="evidence" value="ECO:0007669"/>
    <property type="project" value="TreeGrafter"/>
</dbReference>
<accession>K6X7L8</accession>
<evidence type="ECO:0000256" key="5">
    <source>
        <dbReference type="ARBA" id="ARBA00022800"/>
    </source>
</evidence>
<keyword evidence="7 11" id="KW-0464">Manganese</keyword>
<feature type="binding site" evidence="10">
    <location>
        <position position="396"/>
    </location>
    <ligand>
        <name>GMP</name>
        <dbReference type="ChEBI" id="CHEBI:58115"/>
    </ligand>
</feature>